<organism evidence="8 9">
    <name type="scientific">Anthropogastromicrobium aceti</name>
    <dbReference type="NCBI Taxonomy" id="2981768"/>
    <lineage>
        <taxon>Bacteria</taxon>
        <taxon>Bacillati</taxon>
        <taxon>Bacillota</taxon>
        <taxon>Clostridia</taxon>
        <taxon>Lachnospirales</taxon>
        <taxon>Lachnospiraceae</taxon>
        <taxon>Anthropogastromicrobium</taxon>
    </lineage>
</organism>
<comment type="similarity">
    <text evidence="6">Belongs to the ABC-4 integral membrane protein family.</text>
</comment>
<reference evidence="8 9" key="1">
    <citation type="submission" date="2021-10" db="EMBL/GenBank/DDBJ databases">
        <title>Anaerobic single-cell dispensing facilitates the cultivation of human gut bacteria.</title>
        <authorList>
            <person name="Afrizal A."/>
        </authorList>
    </citation>
    <scope>NUCLEOTIDE SEQUENCE [LARGE SCALE GENOMIC DNA]</scope>
    <source>
        <strain evidence="8 9">CLA-AA-H224</strain>
    </source>
</reference>
<keyword evidence="4 6" id="KW-1133">Transmembrane helix</keyword>
<dbReference type="GO" id="GO:0005886">
    <property type="term" value="C:plasma membrane"/>
    <property type="evidence" value="ECO:0007669"/>
    <property type="project" value="UniProtKB-SubCell"/>
</dbReference>
<feature type="domain" description="ABC3 transporter permease C-terminal" evidence="7">
    <location>
        <begin position="63"/>
        <end position="177"/>
    </location>
</feature>
<evidence type="ECO:0000313" key="9">
    <source>
        <dbReference type="Proteomes" id="UP001198200"/>
    </source>
</evidence>
<dbReference type="PIRSF" id="PIRSF018968">
    <property type="entry name" value="ABC_permease_BceB"/>
    <property type="match status" value="1"/>
</dbReference>
<dbReference type="InterPro" id="IPR027022">
    <property type="entry name" value="ABC_permease_BceB-typ"/>
</dbReference>
<dbReference type="EMBL" id="JAJEQN010000078">
    <property type="protein sequence ID" value="MCC2223135.1"/>
    <property type="molecule type" value="Genomic_DNA"/>
</dbReference>
<evidence type="ECO:0000256" key="2">
    <source>
        <dbReference type="ARBA" id="ARBA00022475"/>
    </source>
</evidence>
<dbReference type="Pfam" id="PF02687">
    <property type="entry name" value="FtsX"/>
    <property type="match status" value="2"/>
</dbReference>
<dbReference type="PANTHER" id="PTHR46795">
    <property type="entry name" value="ABC TRANSPORTER PERMEASE-RELATED-RELATED"/>
    <property type="match status" value="1"/>
</dbReference>
<comment type="caution">
    <text evidence="8">The sequence shown here is derived from an EMBL/GenBank/DDBJ whole genome shotgun (WGS) entry which is preliminary data.</text>
</comment>
<dbReference type="InterPro" id="IPR052536">
    <property type="entry name" value="ABC-4_Integral_Memb_Prot"/>
</dbReference>
<comment type="subcellular location">
    <subcellularLocation>
        <location evidence="1 6">Cell membrane</location>
        <topology evidence="1 6">Multi-pass membrane protein</topology>
    </subcellularLocation>
</comment>
<sequence>MKTGFYPKLAFDGIRKNRRMYVPFICTCIGMVMMFYIISYLHYSDTIASMNGGQIMRSTLNLGSIVVGIFSCIFLFYTNSFLIRRRKKEFGLYHILGMGKLNIARILFWETLLTAVISLVFGIGFGILFSKLAELAMARLTHAQIIYSMHISPDSILFTLTVFGCIFILLFFNTLRQIHFSNAITLVKSESVGEKPPKGNILLGLLGMICLAAAYYLAVTVADPVSALGMFFIAVILVIVGTYLIMIAGSVLFCRLLQKNKRYYYRANHFVSISSMVYRMKRNGAGLASICILATMVLVMLSTTVSLYFGMDDVLSNRYPYQFNTTVLYNSFDTMSDENTASIRKLASDAMDKYECTPSNVSDYRSACFYGYLIDNDFVCDTPFDSHSETANYLEGKIFYFVPLSDYNKMMGTNETLESDEALLFSTRDSAYNESTISFEHGMTYTIKKQIDKFRPDGNSMANISTTFVLIVPDIHAAVDAIAALPGNEKSVYFYWHYNFDTNLNRDDQILLANDLSSTISDFFTQSYKQNTGIKSCQFESRAANYEDFFADFGGLFYLAIVLSIVFLLAAVLIIYYKQISEGYEDQARFDIMQKVGMTKKEIRKSINSQLLTVFFLPLVGAGTHLIFAFPMIRKILLLFNLTNLHLYTIVTLISFGAFAIFYTIVYRITSNAYYHIVSGASNSR</sequence>
<keyword evidence="6" id="KW-0813">Transport</keyword>
<evidence type="ECO:0000313" key="8">
    <source>
        <dbReference type="EMBL" id="MCC2223135.1"/>
    </source>
</evidence>
<evidence type="ECO:0000256" key="6">
    <source>
        <dbReference type="PIRNR" id="PIRNR018968"/>
    </source>
</evidence>
<evidence type="ECO:0000256" key="3">
    <source>
        <dbReference type="ARBA" id="ARBA00022692"/>
    </source>
</evidence>
<dbReference type="AlphaFoldDB" id="A0AAE3JCZ3"/>
<dbReference type="GO" id="GO:0055085">
    <property type="term" value="P:transmembrane transport"/>
    <property type="evidence" value="ECO:0007669"/>
    <property type="project" value="UniProtKB-UniRule"/>
</dbReference>
<feature type="transmembrane region" description="Helical" evidence="6">
    <location>
        <begin position="556"/>
        <end position="577"/>
    </location>
</feature>
<feature type="transmembrane region" description="Helical" evidence="6">
    <location>
        <begin position="285"/>
        <end position="309"/>
    </location>
</feature>
<evidence type="ECO:0000259" key="7">
    <source>
        <dbReference type="Pfam" id="PF02687"/>
    </source>
</evidence>
<feature type="transmembrane region" description="Helical" evidence="6">
    <location>
        <begin position="156"/>
        <end position="178"/>
    </location>
</feature>
<keyword evidence="5 6" id="KW-0472">Membrane</keyword>
<feature type="transmembrane region" description="Helical" evidence="6">
    <location>
        <begin position="103"/>
        <end position="129"/>
    </location>
</feature>
<proteinExistence type="inferred from homology"/>
<dbReference type="Proteomes" id="UP001198200">
    <property type="component" value="Unassembled WGS sequence"/>
</dbReference>
<name>A0AAE3JCZ3_9FIRM</name>
<keyword evidence="3 6" id="KW-0812">Transmembrane</keyword>
<feature type="transmembrane region" description="Helical" evidence="6">
    <location>
        <begin position="21"/>
        <end position="42"/>
    </location>
</feature>
<feature type="transmembrane region" description="Helical" evidence="6">
    <location>
        <begin position="611"/>
        <end position="633"/>
    </location>
</feature>
<gene>
    <name evidence="8" type="ORF">LKD48_16185</name>
</gene>
<dbReference type="InterPro" id="IPR003838">
    <property type="entry name" value="ABC3_permease_C"/>
</dbReference>
<protein>
    <submittedName>
        <fullName evidence="8">ABC transporter permease</fullName>
    </submittedName>
</protein>
<feature type="transmembrane region" description="Helical" evidence="6">
    <location>
        <begin position="645"/>
        <end position="666"/>
    </location>
</feature>
<dbReference type="PANTHER" id="PTHR46795:SF3">
    <property type="entry name" value="ABC TRANSPORTER PERMEASE"/>
    <property type="match status" value="1"/>
</dbReference>
<feature type="transmembrane region" description="Helical" evidence="6">
    <location>
        <begin position="230"/>
        <end position="257"/>
    </location>
</feature>
<accession>A0AAE3JCZ3</accession>
<evidence type="ECO:0000256" key="5">
    <source>
        <dbReference type="ARBA" id="ARBA00023136"/>
    </source>
</evidence>
<keyword evidence="9" id="KW-1185">Reference proteome</keyword>
<feature type="transmembrane region" description="Helical" evidence="6">
    <location>
        <begin position="199"/>
        <end position="218"/>
    </location>
</feature>
<evidence type="ECO:0000256" key="1">
    <source>
        <dbReference type="ARBA" id="ARBA00004651"/>
    </source>
</evidence>
<feature type="transmembrane region" description="Helical" evidence="6">
    <location>
        <begin position="62"/>
        <end position="82"/>
    </location>
</feature>
<evidence type="ECO:0000256" key="4">
    <source>
        <dbReference type="ARBA" id="ARBA00022989"/>
    </source>
</evidence>
<feature type="domain" description="ABC3 transporter permease C-terminal" evidence="7">
    <location>
        <begin position="561"/>
        <end position="672"/>
    </location>
</feature>
<keyword evidence="2 6" id="KW-1003">Cell membrane</keyword>
<dbReference type="RefSeq" id="WP_308732616.1">
    <property type="nucleotide sequence ID" value="NZ_JAJEQN010000078.1"/>
</dbReference>